<proteinExistence type="predicted"/>
<evidence type="ECO:0000256" key="2">
    <source>
        <dbReference type="ARBA" id="ARBA00022473"/>
    </source>
</evidence>
<dbReference type="EMBL" id="MCFH01000006">
    <property type="protein sequence ID" value="ORX57151.1"/>
    <property type="molecule type" value="Genomic_DNA"/>
</dbReference>
<dbReference type="PROSITE" id="PS50071">
    <property type="entry name" value="HOMEOBOX_2"/>
    <property type="match status" value="1"/>
</dbReference>
<evidence type="ECO:0000259" key="9">
    <source>
        <dbReference type="PROSITE" id="PS50071"/>
    </source>
</evidence>
<dbReference type="Pfam" id="PF00046">
    <property type="entry name" value="Homeodomain"/>
    <property type="match status" value="1"/>
</dbReference>
<dbReference type="OrthoDB" id="6159439at2759"/>
<reference evidence="10 11" key="2">
    <citation type="submission" date="2016-08" db="EMBL/GenBank/DDBJ databases">
        <title>Pervasive Adenine N6-methylation of Active Genes in Fungi.</title>
        <authorList>
            <consortium name="DOE Joint Genome Institute"/>
            <person name="Mondo S.J."/>
            <person name="Dannebaum R.O."/>
            <person name="Kuo R.C."/>
            <person name="Labutti K."/>
            <person name="Haridas S."/>
            <person name="Kuo A."/>
            <person name="Salamov A."/>
            <person name="Ahrendt S.R."/>
            <person name="Lipzen A."/>
            <person name="Sullivan W."/>
            <person name="Andreopoulos W.B."/>
            <person name="Clum A."/>
            <person name="Lindquist E."/>
            <person name="Daum C."/>
            <person name="Ramamoorthy G.K."/>
            <person name="Gryganskyi A."/>
            <person name="Culley D."/>
            <person name="Magnuson J.K."/>
            <person name="James T.Y."/>
            <person name="O'Malley M.A."/>
            <person name="Stajich J.E."/>
            <person name="Spatafora J.W."/>
            <person name="Visel A."/>
            <person name="Grigoriev I.V."/>
        </authorList>
    </citation>
    <scope>NUCLEOTIDE SEQUENCE [LARGE SCALE GENOMIC DNA]</scope>
    <source>
        <strain evidence="11">finn</strain>
    </source>
</reference>
<dbReference type="PANTHER" id="PTHR45793">
    <property type="entry name" value="HOMEOBOX PROTEIN"/>
    <property type="match status" value="1"/>
</dbReference>
<dbReference type="AlphaFoldDB" id="A0A1Y1VJE9"/>
<dbReference type="GO" id="GO:0005634">
    <property type="term" value="C:nucleus"/>
    <property type="evidence" value="ECO:0007669"/>
    <property type="project" value="UniProtKB-SubCell"/>
</dbReference>
<feature type="region of interest" description="Disordered" evidence="8">
    <location>
        <begin position="95"/>
        <end position="165"/>
    </location>
</feature>
<evidence type="ECO:0000256" key="4">
    <source>
        <dbReference type="ARBA" id="ARBA00023155"/>
    </source>
</evidence>
<dbReference type="GO" id="GO:0000981">
    <property type="term" value="F:DNA-binding transcription factor activity, RNA polymerase II-specific"/>
    <property type="evidence" value="ECO:0007669"/>
    <property type="project" value="InterPro"/>
</dbReference>
<feature type="compositionally biased region" description="Basic and acidic residues" evidence="8">
    <location>
        <begin position="136"/>
        <end position="148"/>
    </location>
</feature>
<comment type="subcellular location">
    <subcellularLocation>
        <location evidence="1 6 7">Nucleus</location>
    </subcellularLocation>
</comment>
<evidence type="ECO:0000256" key="3">
    <source>
        <dbReference type="ARBA" id="ARBA00023125"/>
    </source>
</evidence>
<keyword evidence="11" id="KW-1185">Reference proteome</keyword>
<feature type="DNA-binding region" description="Homeobox" evidence="6">
    <location>
        <begin position="40"/>
        <end position="99"/>
    </location>
</feature>
<keyword evidence="5 6" id="KW-0539">Nucleus</keyword>
<comment type="caution">
    <text evidence="10">The sequence shown here is derived from an EMBL/GenBank/DDBJ whole genome shotgun (WGS) entry which is preliminary data.</text>
</comment>
<keyword evidence="3 6" id="KW-0238">DNA-binding</keyword>
<evidence type="ECO:0000313" key="10">
    <source>
        <dbReference type="EMBL" id="ORX57151.1"/>
    </source>
</evidence>
<dbReference type="CDD" id="cd00086">
    <property type="entry name" value="homeodomain"/>
    <property type="match status" value="1"/>
</dbReference>
<dbReference type="Proteomes" id="UP000193719">
    <property type="component" value="Unassembled WGS sequence"/>
</dbReference>
<name>A0A1Y1VJE9_9FUNG</name>
<dbReference type="InterPro" id="IPR001356">
    <property type="entry name" value="HD"/>
</dbReference>
<dbReference type="SMART" id="SM00389">
    <property type="entry name" value="HOX"/>
    <property type="match status" value="1"/>
</dbReference>
<evidence type="ECO:0000313" key="11">
    <source>
        <dbReference type="Proteomes" id="UP000193719"/>
    </source>
</evidence>
<evidence type="ECO:0000256" key="6">
    <source>
        <dbReference type="PROSITE-ProRule" id="PRU00108"/>
    </source>
</evidence>
<dbReference type="InterPro" id="IPR009057">
    <property type="entry name" value="Homeodomain-like_sf"/>
</dbReference>
<dbReference type="Gene3D" id="1.10.10.60">
    <property type="entry name" value="Homeodomain-like"/>
    <property type="match status" value="1"/>
</dbReference>
<keyword evidence="2" id="KW-0217">Developmental protein</keyword>
<dbReference type="GO" id="GO:0000978">
    <property type="term" value="F:RNA polymerase II cis-regulatory region sequence-specific DNA binding"/>
    <property type="evidence" value="ECO:0007669"/>
    <property type="project" value="TreeGrafter"/>
</dbReference>
<feature type="compositionally biased region" description="Low complexity" evidence="8">
    <location>
        <begin position="113"/>
        <end position="135"/>
    </location>
</feature>
<feature type="compositionally biased region" description="Polar residues" evidence="8">
    <location>
        <begin position="327"/>
        <end position="355"/>
    </location>
</feature>
<feature type="region of interest" description="Disordered" evidence="8">
    <location>
        <begin position="327"/>
        <end position="356"/>
    </location>
</feature>
<protein>
    <recommendedName>
        <fullName evidence="9">Homeobox domain-containing protein</fullName>
    </recommendedName>
</protein>
<organism evidence="10 11">
    <name type="scientific">Piromyces finnis</name>
    <dbReference type="NCBI Taxonomy" id="1754191"/>
    <lineage>
        <taxon>Eukaryota</taxon>
        <taxon>Fungi</taxon>
        <taxon>Fungi incertae sedis</taxon>
        <taxon>Chytridiomycota</taxon>
        <taxon>Chytridiomycota incertae sedis</taxon>
        <taxon>Neocallimastigomycetes</taxon>
        <taxon>Neocallimastigales</taxon>
        <taxon>Neocallimastigaceae</taxon>
        <taxon>Piromyces</taxon>
    </lineage>
</organism>
<dbReference type="PANTHER" id="PTHR45793:SF5">
    <property type="entry name" value="HOMEOTIC PROTEIN OCELLILESS"/>
    <property type="match status" value="1"/>
</dbReference>
<evidence type="ECO:0000256" key="8">
    <source>
        <dbReference type="SAM" id="MobiDB-lite"/>
    </source>
</evidence>
<reference evidence="10 11" key="1">
    <citation type="submission" date="2016-08" db="EMBL/GenBank/DDBJ databases">
        <title>Genomes of anaerobic fungi encode conserved fungal cellulosomes for biomass hydrolysis.</title>
        <authorList>
            <consortium name="DOE Joint Genome Institute"/>
            <person name="Haitjema C.H."/>
            <person name="Gilmore S.P."/>
            <person name="Henske J.K."/>
            <person name="Solomon K.V."/>
            <person name="De Groot R."/>
            <person name="Kuo A."/>
            <person name="Mondo S.J."/>
            <person name="Salamov A.A."/>
            <person name="Labutti K."/>
            <person name="Zhao Z."/>
            <person name="Chiniquy J."/>
            <person name="Barry K."/>
            <person name="Brewer H.M."/>
            <person name="Purvine S.O."/>
            <person name="Wright A.T."/>
            <person name="Boxma B."/>
            <person name="Van Alen T."/>
            <person name="Hackstein J.H."/>
            <person name="Baker S.E."/>
            <person name="Grigoriev I.V."/>
            <person name="O'Malley M.A."/>
        </authorList>
    </citation>
    <scope>NUCLEOTIDE SEQUENCE [LARGE SCALE GENOMIC DNA]</scope>
    <source>
        <strain evidence="11">finn</strain>
    </source>
</reference>
<dbReference type="InterPro" id="IPR017970">
    <property type="entry name" value="Homeobox_CS"/>
</dbReference>
<evidence type="ECO:0000256" key="7">
    <source>
        <dbReference type="RuleBase" id="RU000682"/>
    </source>
</evidence>
<sequence length="519" mass="56499">MLSAADITTLDNTGGALANPTFPNPNGSTMWAPTFYDPFQVKHRRRTSKKQFSILEKAFNENPKPNAATRRDLAEQLKMTVRGVQVWFQNRRAKAKAQKLKMSKAQKNGSAASSPSENSSSNNNESSTESSSETVNTKKESSESHTDKTASSPSSTTKELKDDVKSTLDMESKLKLDKDYPLLSNPYFQVDDDANQGVIPFADTPDYFFDKQDPLNQGFGPSPLSAEFYGSAPLNMNRRCRAKSLPNVFHLGMYVSPQQQQLANPLNQTLPFQGLHQHPQLPTQAQSYSLFGGQKAASGSYSPQSLQFLRQKSPYSPNTFLYTQKAQSLPSMGPSNDSTASSPSLGSEKGSQTRLSAGLAKHPDHIFYGGIDGTGINRSRGYVNYIASPGLGDNIPSPHSSTSNGYSPSYQSFIPDVATINGIRPIEDSLGYMNNPYGLAQQTLSNPYAGNIQNFVPDLNAGTGVLQGIPSYPSGFNPGRRSSCPPEFLASVNSLQLSLDDNLTKQKGLETIQEDESIE</sequence>
<evidence type="ECO:0000256" key="5">
    <source>
        <dbReference type="ARBA" id="ARBA00023242"/>
    </source>
</evidence>
<feature type="compositionally biased region" description="Basic residues" evidence="8">
    <location>
        <begin position="95"/>
        <end position="104"/>
    </location>
</feature>
<evidence type="ECO:0000256" key="1">
    <source>
        <dbReference type="ARBA" id="ARBA00004123"/>
    </source>
</evidence>
<gene>
    <name evidence="10" type="ORF">BCR36DRAFT_152412</name>
</gene>
<keyword evidence="4 6" id="KW-0371">Homeobox</keyword>
<feature type="domain" description="Homeobox" evidence="9">
    <location>
        <begin position="38"/>
        <end position="98"/>
    </location>
</feature>
<accession>A0A1Y1VJE9</accession>
<dbReference type="STRING" id="1754191.A0A1Y1VJE9"/>
<dbReference type="SUPFAM" id="SSF46689">
    <property type="entry name" value="Homeodomain-like"/>
    <property type="match status" value="1"/>
</dbReference>
<dbReference type="PROSITE" id="PS00027">
    <property type="entry name" value="HOMEOBOX_1"/>
    <property type="match status" value="1"/>
</dbReference>